<dbReference type="OrthoDB" id="63112at2759"/>
<gene>
    <name evidence="1" type="ORF">BDU57DRAFT_87443</name>
</gene>
<reference evidence="1" key="1">
    <citation type="journal article" date="2020" name="Stud. Mycol.">
        <title>101 Dothideomycetes genomes: a test case for predicting lifestyles and emergence of pathogens.</title>
        <authorList>
            <person name="Haridas S."/>
            <person name="Albert R."/>
            <person name="Binder M."/>
            <person name="Bloem J."/>
            <person name="Labutti K."/>
            <person name="Salamov A."/>
            <person name="Andreopoulos B."/>
            <person name="Baker S."/>
            <person name="Barry K."/>
            <person name="Bills G."/>
            <person name="Bluhm B."/>
            <person name="Cannon C."/>
            <person name="Castanera R."/>
            <person name="Culley D."/>
            <person name="Daum C."/>
            <person name="Ezra D."/>
            <person name="Gonzalez J."/>
            <person name="Henrissat B."/>
            <person name="Kuo A."/>
            <person name="Liang C."/>
            <person name="Lipzen A."/>
            <person name="Lutzoni F."/>
            <person name="Magnuson J."/>
            <person name="Mondo S."/>
            <person name="Nolan M."/>
            <person name="Ohm R."/>
            <person name="Pangilinan J."/>
            <person name="Park H.-J."/>
            <person name="Ramirez L."/>
            <person name="Alfaro M."/>
            <person name="Sun H."/>
            <person name="Tritt A."/>
            <person name="Yoshinaga Y."/>
            <person name="Zwiers L.-H."/>
            <person name="Turgeon B."/>
            <person name="Goodwin S."/>
            <person name="Spatafora J."/>
            <person name="Crous P."/>
            <person name="Grigoriev I."/>
        </authorList>
    </citation>
    <scope>NUCLEOTIDE SEQUENCE</scope>
    <source>
        <strain evidence="1">HMLAC05119</strain>
    </source>
</reference>
<dbReference type="Proteomes" id="UP000800096">
    <property type="component" value="Unassembled WGS sequence"/>
</dbReference>
<protein>
    <submittedName>
        <fullName evidence="1">Ribonuclease P 40kDa subunit-domain-containing protein</fullName>
    </submittedName>
</protein>
<organism evidence="1 2">
    <name type="scientific">Ampelomyces quisqualis</name>
    <name type="common">Powdery mildew agent</name>
    <dbReference type="NCBI Taxonomy" id="50730"/>
    <lineage>
        <taxon>Eukaryota</taxon>
        <taxon>Fungi</taxon>
        <taxon>Dikarya</taxon>
        <taxon>Ascomycota</taxon>
        <taxon>Pezizomycotina</taxon>
        <taxon>Dothideomycetes</taxon>
        <taxon>Pleosporomycetidae</taxon>
        <taxon>Pleosporales</taxon>
        <taxon>Pleosporineae</taxon>
        <taxon>Phaeosphaeriaceae</taxon>
        <taxon>Ampelomyces</taxon>
    </lineage>
</organism>
<dbReference type="EMBL" id="ML979142">
    <property type="protein sequence ID" value="KAF1911828.1"/>
    <property type="molecule type" value="Genomic_DNA"/>
</dbReference>
<dbReference type="GO" id="GO:0000447">
    <property type="term" value="P:endonucleolytic cleavage in ITS1 to separate SSU-rRNA from 5.8S rRNA and LSU-rRNA from tricistronic rRNA transcript (SSU-rRNA, 5.8S rRNA, LSU-rRNA)"/>
    <property type="evidence" value="ECO:0007669"/>
    <property type="project" value="TreeGrafter"/>
</dbReference>
<dbReference type="AlphaFoldDB" id="A0A6A5QAI1"/>
<sequence>MLDIHRTDTTSNPKIYFTHSILPSYIDPQNVSTKKQPFATFNKQPFSHILDLILPAEMYELIQQSLSTFATSHYARVDMKLGEILEPDFLAAYIKQGNITMLSEGRPLIDNRFQLHDGILRLELDRQTYERCGLQGTPIEDGGKKHQKSRWIITYNLRQRSMKHGKSAFSRLEWACKNVLDRSLTWVFWNANPSSSEALTHASEVLSKHAPHFHEIAPTTIRLEECLCPKLAPDAAMFDEDESLRLLEYIHILSLPSPRVNANDAIDPHLSRYAVPDFGAGVARRGFVCVRWKGFMPPAFVRDVFLSARRDGFRSNKAAKTTQQDADMNVDVEADKEQGMWFALIAQGFGAKTSWTTMQFERGHTLTWATEN</sequence>
<keyword evidence="2" id="KW-1185">Reference proteome</keyword>
<dbReference type="InterPro" id="IPR013893">
    <property type="entry name" value="RNase_P_Rpp40"/>
</dbReference>
<dbReference type="GO" id="GO:0000172">
    <property type="term" value="C:ribonuclease MRP complex"/>
    <property type="evidence" value="ECO:0007669"/>
    <property type="project" value="TreeGrafter"/>
</dbReference>
<dbReference type="GO" id="GO:0001682">
    <property type="term" value="P:tRNA 5'-leader removal"/>
    <property type="evidence" value="ECO:0007669"/>
    <property type="project" value="InterPro"/>
</dbReference>
<dbReference type="PANTHER" id="PTHR15396">
    <property type="entry name" value="RIBONUCLEASE P PROTEIN SUBUNIT P40"/>
    <property type="match status" value="1"/>
</dbReference>
<accession>A0A6A5QAI1</accession>
<evidence type="ECO:0000313" key="2">
    <source>
        <dbReference type="Proteomes" id="UP000800096"/>
    </source>
</evidence>
<dbReference type="Pfam" id="PF08584">
    <property type="entry name" value="Ribonuc_P_40"/>
    <property type="match status" value="1"/>
</dbReference>
<dbReference type="GO" id="GO:0000171">
    <property type="term" value="F:ribonuclease MRP activity"/>
    <property type="evidence" value="ECO:0007669"/>
    <property type="project" value="TreeGrafter"/>
</dbReference>
<dbReference type="GO" id="GO:0030681">
    <property type="term" value="C:multimeric ribonuclease P complex"/>
    <property type="evidence" value="ECO:0007669"/>
    <property type="project" value="TreeGrafter"/>
</dbReference>
<evidence type="ECO:0000313" key="1">
    <source>
        <dbReference type="EMBL" id="KAF1911828.1"/>
    </source>
</evidence>
<name>A0A6A5QAI1_AMPQU</name>
<proteinExistence type="predicted"/>
<dbReference type="GO" id="GO:0004526">
    <property type="term" value="F:ribonuclease P activity"/>
    <property type="evidence" value="ECO:0007669"/>
    <property type="project" value="TreeGrafter"/>
</dbReference>
<dbReference type="PANTHER" id="PTHR15396:SF1">
    <property type="entry name" value="RIBONUCLEASE P PROTEIN SUBUNIT P40"/>
    <property type="match status" value="1"/>
</dbReference>